<dbReference type="InterPro" id="IPR036388">
    <property type="entry name" value="WH-like_DNA-bd_sf"/>
</dbReference>
<evidence type="ECO:0000259" key="5">
    <source>
        <dbReference type="PROSITE" id="PS51755"/>
    </source>
</evidence>
<evidence type="ECO:0000256" key="4">
    <source>
        <dbReference type="PROSITE-ProRule" id="PRU01091"/>
    </source>
</evidence>
<reference evidence="6 7" key="1">
    <citation type="submission" date="2015-01" db="EMBL/GenBank/DDBJ databases">
        <title>Genome Assembly of Bacillus badius MTCC 1458.</title>
        <authorList>
            <person name="Verma A."/>
            <person name="Khatri I."/>
            <person name="Mual P."/>
            <person name="Subramanian S."/>
            <person name="Krishnamurthi S."/>
        </authorList>
    </citation>
    <scope>NUCLEOTIDE SEQUENCE [LARGE SCALE GENOMIC DNA]</scope>
    <source>
        <strain evidence="6 7">MTCC 1458</strain>
    </source>
</reference>
<name>A0ABR5ATY9_BACBA</name>
<protein>
    <submittedName>
        <fullName evidence="6">Two-component system response regulator QseB</fullName>
    </submittedName>
</protein>
<dbReference type="Gene3D" id="1.10.10.10">
    <property type="entry name" value="Winged helix-like DNA-binding domain superfamily/Winged helix DNA-binding domain"/>
    <property type="match status" value="1"/>
</dbReference>
<dbReference type="Pfam" id="PF00486">
    <property type="entry name" value="Trans_reg_C"/>
    <property type="match status" value="1"/>
</dbReference>
<comment type="caution">
    <text evidence="6">The sequence shown here is derived from an EMBL/GenBank/DDBJ whole genome shotgun (WGS) entry which is preliminary data.</text>
</comment>
<dbReference type="InterPro" id="IPR001867">
    <property type="entry name" value="OmpR/PhoB-type_DNA-bd"/>
</dbReference>
<feature type="domain" description="OmpR/PhoB-type" evidence="5">
    <location>
        <begin position="1"/>
        <end position="93"/>
    </location>
</feature>
<dbReference type="SMART" id="SM00862">
    <property type="entry name" value="Trans_reg_C"/>
    <property type="match status" value="1"/>
</dbReference>
<evidence type="ECO:0000256" key="2">
    <source>
        <dbReference type="ARBA" id="ARBA00023125"/>
    </source>
</evidence>
<proteinExistence type="predicted"/>
<evidence type="ECO:0000313" key="6">
    <source>
        <dbReference type="EMBL" id="KIL78212.1"/>
    </source>
</evidence>
<feature type="DNA-binding region" description="OmpR/PhoB-type" evidence="4">
    <location>
        <begin position="1"/>
        <end position="93"/>
    </location>
</feature>
<dbReference type="InterPro" id="IPR016032">
    <property type="entry name" value="Sig_transdc_resp-reg_C-effctor"/>
</dbReference>
<dbReference type="SUPFAM" id="SSF46894">
    <property type="entry name" value="C-terminal effector domain of the bipartite response regulators"/>
    <property type="match status" value="1"/>
</dbReference>
<dbReference type="Proteomes" id="UP000031982">
    <property type="component" value="Unassembled WGS sequence"/>
</dbReference>
<evidence type="ECO:0000313" key="7">
    <source>
        <dbReference type="Proteomes" id="UP000031982"/>
    </source>
</evidence>
<dbReference type="EMBL" id="JXLP01000010">
    <property type="protein sequence ID" value="KIL78212.1"/>
    <property type="molecule type" value="Genomic_DNA"/>
</dbReference>
<evidence type="ECO:0000256" key="1">
    <source>
        <dbReference type="ARBA" id="ARBA00023015"/>
    </source>
</evidence>
<organism evidence="6 7">
    <name type="scientific">Bacillus badius</name>
    <dbReference type="NCBI Taxonomy" id="1455"/>
    <lineage>
        <taxon>Bacteria</taxon>
        <taxon>Bacillati</taxon>
        <taxon>Bacillota</taxon>
        <taxon>Bacilli</taxon>
        <taxon>Bacillales</taxon>
        <taxon>Bacillaceae</taxon>
        <taxon>Pseudobacillus</taxon>
    </lineage>
</organism>
<gene>
    <name evidence="6" type="ORF">SD77_0813</name>
</gene>
<sequence>MTQLQFMLTDYTVKFGSEQISLLRKEYYLLQYLYEHANQAFSREQLLNAVWPLEAPSERTVDDHIYRLRKKLKRWDGELTIETIKGFGYQLVCEKPHHKALPVMKDQEFRQLLESVLKKYHLYGQGDSIAAFISEKNIGFEIPAAYEVILAYMKGDFWWFIRENKYPMTDKLFFLIHIFQTLSKDYTRSIMYIQHGIKRDVFPKHHRYEAETIGLLLAYTANREFEKATQYVDDFINQRTPEITKPDHGFYPFLQNIRLLIAIGRERFGEFVEICAQMEKFYLEKPYQRELGIFTIIKGACQVRNHEAEQGIAEIERGFDIVKRTHFKSHLFPALDMAMLLLAPDFSNTIVYEKLKERREQLEQEYHPAELLSQVRTVLDQYLA</sequence>
<dbReference type="PROSITE" id="PS51755">
    <property type="entry name" value="OMPR_PHOB"/>
    <property type="match status" value="1"/>
</dbReference>
<keyword evidence="2 4" id="KW-0238">DNA-binding</keyword>
<dbReference type="RefSeq" id="WP_041113920.1">
    <property type="nucleotide sequence ID" value="NZ_JARTHD010000053.1"/>
</dbReference>
<keyword evidence="7" id="KW-1185">Reference proteome</keyword>
<evidence type="ECO:0000256" key="3">
    <source>
        <dbReference type="ARBA" id="ARBA00023163"/>
    </source>
</evidence>
<keyword evidence="1" id="KW-0805">Transcription regulation</keyword>
<keyword evidence="3" id="KW-0804">Transcription</keyword>
<dbReference type="CDD" id="cd00383">
    <property type="entry name" value="trans_reg_C"/>
    <property type="match status" value="1"/>
</dbReference>
<accession>A0ABR5ATY9</accession>